<name>A0A382EPE3_9ZZZZ</name>
<gene>
    <name evidence="1" type="ORF">METZ01_LOCUS204581</name>
</gene>
<proteinExistence type="predicted"/>
<dbReference type="AlphaFoldDB" id="A0A382EPE3"/>
<dbReference type="EMBL" id="UINC01045225">
    <property type="protein sequence ID" value="SVB51727.1"/>
    <property type="molecule type" value="Genomic_DNA"/>
</dbReference>
<sequence length="49" mass="5599">MLLISSGKRDKRKAVMGSQAMPFWKVLTLLSGLATQQCKYFPKWHCLEA</sequence>
<organism evidence="1">
    <name type="scientific">marine metagenome</name>
    <dbReference type="NCBI Taxonomy" id="408172"/>
    <lineage>
        <taxon>unclassified sequences</taxon>
        <taxon>metagenomes</taxon>
        <taxon>ecological metagenomes</taxon>
    </lineage>
</organism>
<protein>
    <submittedName>
        <fullName evidence="1">Uncharacterized protein</fullName>
    </submittedName>
</protein>
<evidence type="ECO:0000313" key="1">
    <source>
        <dbReference type="EMBL" id="SVB51727.1"/>
    </source>
</evidence>
<feature type="non-terminal residue" evidence="1">
    <location>
        <position position="49"/>
    </location>
</feature>
<reference evidence="1" key="1">
    <citation type="submission" date="2018-05" db="EMBL/GenBank/DDBJ databases">
        <authorList>
            <person name="Lanie J.A."/>
            <person name="Ng W.-L."/>
            <person name="Kazmierczak K.M."/>
            <person name="Andrzejewski T.M."/>
            <person name="Davidsen T.M."/>
            <person name="Wayne K.J."/>
            <person name="Tettelin H."/>
            <person name="Glass J.I."/>
            <person name="Rusch D."/>
            <person name="Podicherti R."/>
            <person name="Tsui H.-C.T."/>
            <person name="Winkler M.E."/>
        </authorList>
    </citation>
    <scope>NUCLEOTIDE SEQUENCE</scope>
</reference>
<accession>A0A382EPE3</accession>